<feature type="non-terminal residue" evidence="2">
    <location>
        <position position="34"/>
    </location>
</feature>
<organism evidence="2 3">
    <name type="scientific">Trifolium medium</name>
    <dbReference type="NCBI Taxonomy" id="97028"/>
    <lineage>
        <taxon>Eukaryota</taxon>
        <taxon>Viridiplantae</taxon>
        <taxon>Streptophyta</taxon>
        <taxon>Embryophyta</taxon>
        <taxon>Tracheophyta</taxon>
        <taxon>Spermatophyta</taxon>
        <taxon>Magnoliopsida</taxon>
        <taxon>eudicotyledons</taxon>
        <taxon>Gunneridae</taxon>
        <taxon>Pentapetalae</taxon>
        <taxon>rosids</taxon>
        <taxon>fabids</taxon>
        <taxon>Fabales</taxon>
        <taxon>Fabaceae</taxon>
        <taxon>Papilionoideae</taxon>
        <taxon>50 kb inversion clade</taxon>
        <taxon>NPAAA clade</taxon>
        <taxon>Hologalegina</taxon>
        <taxon>IRL clade</taxon>
        <taxon>Trifolieae</taxon>
        <taxon>Trifolium</taxon>
    </lineage>
</organism>
<feature type="region of interest" description="Disordered" evidence="1">
    <location>
        <begin position="1"/>
        <end position="34"/>
    </location>
</feature>
<reference evidence="2 3" key="1">
    <citation type="journal article" date="2018" name="Front. Plant Sci.">
        <title>Red Clover (Trifolium pratense) and Zigzag Clover (T. medium) - A Picture of Genomic Similarities and Differences.</title>
        <authorList>
            <person name="Dluhosova J."/>
            <person name="Istvanek J."/>
            <person name="Nedelnik J."/>
            <person name="Repkova J."/>
        </authorList>
    </citation>
    <scope>NUCLEOTIDE SEQUENCE [LARGE SCALE GENOMIC DNA]</scope>
    <source>
        <strain evidence="3">cv. 10/8</strain>
        <tissue evidence="2">Leaf</tissue>
    </source>
</reference>
<dbReference type="AlphaFoldDB" id="A0A392VC71"/>
<name>A0A392VC71_9FABA</name>
<keyword evidence="3" id="KW-1185">Reference proteome</keyword>
<protein>
    <submittedName>
        <fullName evidence="2">Uncharacterized protein</fullName>
    </submittedName>
</protein>
<evidence type="ECO:0000313" key="2">
    <source>
        <dbReference type="EMBL" id="MCI84819.1"/>
    </source>
</evidence>
<comment type="caution">
    <text evidence="2">The sequence shown here is derived from an EMBL/GenBank/DDBJ whole genome shotgun (WGS) entry which is preliminary data.</text>
</comment>
<sequence>MGQPSYTKGNVKHTEDEDKGNGQSTKKPMDVELE</sequence>
<proteinExistence type="predicted"/>
<dbReference type="Proteomes" id="UP000265520">
    <property type="component" value="Unassembled WGS sequence"/>
</dbReference>
<accession>A0A392VC71</accession>
<evidence type="ECO:0000256" key="1">
    <source>
        <dbReference type="SAM" id="MobiDB-lite"/>
    </source>
</evidence>
<evidence type="ECO:0000313" key="3">
    <source>
        <dbReference type="Proteomes" id="UP000265520"/>
    </source>
</evidence>
<dbReference type="EMBL" id="LXQA011100064">
    <property type="protein sequence ID" value="MCI84819.1"/>
    <property type="molecule type" value="Genomic_DNA"/>
</dbReference>